<dbReference type="EMBL" id="AAGW02043536">
    <property type="status" value="NOT_ANNOTATED_CDS"/>
    <property type="molecule type" value="Genomic_DNA"/>
</dbReference>
<keyword evidence="1 3" id="KW-0175">Coiled coil</keyword>
<proteinExistence type="inferred from homology"/>
<name>G1T037_RABIT</name>
<dbReference type="Ensembl" id="ENSOCUT00000010847.3">
    <property type="protein sequence ID" value="ENSOCUP00000009332.3"/>
    <property type="gene ID" value="ENSOCUG00000010847.4"/>
</dbReference>
<dbReference type="HOGENOM" id="CLU_056304_0_0_1"/>
<feature type="coiled-coil region" evidence="3">
    <location>
        <begin position="298"/>
        <end position="329"/>
    </location>
</feature>
<dbReference type="AlphaFoldDB" id="G1T037"/>
<feature type="coiled-coil region" evidence="3">
    <location>
        <begin position="126"/>
        <end position="153"/>
    </location>
</feature>
<dbReference type="CTD" id="153643"/>
<dbReference type="GeneID" id="100350493"/>
<evidence type="ECO:0000256" key="1">
    <source>
        <dbReference type="ARBA" id="ARBA00023054"/>
    </source>
</evidence>
<feature type="region of interest" description="Disordered" evidence="4">
    <location>
        <begin position="1"/>
        <end position="47"/>
    </location>
</feature>
<feature type="compositionally biased region" description="Polar residues" evidence="4">
    <location>
        <begin position="1"/>
        <end position="14"/>
    </location>
</feature>
<evidence type="ECO:0000256" key="3">
    <source>
        <dbReference type="SAM" id="Coils"/>
    </source>
</evidence>
<reference evidence="5" key="2">
    <citation type="submission" date="2025-08" db="UniProtKB">
        <authorList>
            <consortium name="Ensembl"/>
        </authorList>
    </citation>
    <scope>IDENTIFICATION</scope>
    <source>
        <strain evidence="5">Thorbecke</strain>
    </source>
</reference>
<dbReference type="Bgee" id="ENSOCUG00000010847">
    <property type="expression patterns" value="Expressed in testis and 10 other cell types or tissues"/>
</dbReference>
<dbReference type="PANTHER" id="PTHR22420">
    <property type="entry name" value="PROTEIN FAM81A"/>
    <property type="match status" value="1"/>
</dbReference>
<dbReference type="EMBL" id="AAGW02043535">
    <property type="status" value="NOT_ANNOTATED_CDS"/>
    <property type="molecule type" value="Genomic_DNA"/>
</dbReference>
<dbReference type="Proteomes" id="UP000001811">
    <property type="component" value="Chromosome 11"/>
</dbReference>
<evidence type="ECO:0000313" key="6">
    <source>
        <dbReference type="Proteomes" id="UP000001811"/>
    </source>
</evidence>
<organism evidence="5 6">
    <name type="scientific">Oryctolagus cuniculus</name>
    <name type="common">Rabbit</name>
    <dbReference type="NCBI Taxonomy" id="9986"/>
    <lineage>
        <taxon>Eukaryota</taxon>
        <taxon>Metazoa</taxon>
        <taxon>Chordata</taxon>
        <taxon>Craniata</taxon>
        <taxon>Vertebrata</taxon>
        <taxon>Euteleostomi</taxon>
        <taxon>Mammalia</taxon>
        <taxon>Eutheria</taxon>
        <taxon>Euarchontoglires</taxon>
        <taxon>Glires</taxon>
        <taxon>Lagomorpha</taxon>
        <taxon>Leporidae</taxon>
        <taxon>Oryctolagus</taxon>
    </lineage>
</organism>
<reference evidence="5" key="3">
    <citation type="submission" date="2025-09" db="UniProtKB">
        <authorList>
            <consortium name="Ensembl"/>
        </authorList>
    </citation>
    <scope>IDENTIFICATION</scope>
    <source>
        <strain evidence="5">Thorbecke</strain>
    </source>
</reference>
<reference evidence="5 6" key="1">
    <citation type="journal article" date="2011" name="Nature">
        <title>A high-resolution map of human evolutionary constraint using 29 mammals.</title>
        <authorList>
            <person name="Lindblad-Toh K."/>
            <person name="Garber M."/>
            <person name="Zuk O."/>
            <person name="Lin M.F."/>
            <person name="Parker B.J."/>
            <person name="Washietl S."/>
            <person name="Kheradpour P."/>
            <person name="Ernst J."/>
            <person name="Jordan G."/>
            <person name="Mauceli E."/>
            <person name="Ward L.D."/>
            <person name="Lowe C.B."/>
            <person name="Holloway A.K."/>
            <person name="Clamp M."/>
            <person name="Gnerre S."/>
            <person name="Alfoldi J."/>
            <person name="Beal K."/>
            <person name="Chang J."/>
            <person name="Clawson H."/>
            <person name="Cuff J."/>
            <person name="Di Palma F."/>
            <person name="Fitzgerald S."/>
            <person name="Flicek P."/>
            <person name="Guttman M."/>
            <person name="Hubisz M.J."/>
            <person name="Jaffe D.B."/>
            <person name="Jungreis I."/>
            <person name="Kent W.J."/>
            <person name="Kostka D."/>
            <person name="Lara M."/>
            <person name="Martins A.L."/>
            <person name="Massingham T."/>
            <person name="Moltke I."/>
            <person name="Raney B.J."/>
            <person name="Rasmussen M.D."/>
            <person name="Robinson J."/>
            <person name="Stark A."/>
            <person name="Vilella A.J."/>
            <person name="Wen J."/>
            <person name="Xie X."/>
            <person name="Zody M.C."/>
            <person name="Baldwin J."/>
            <person name="Bloom T."/>
            <person name="Chin C.W."/>
            <person name="Heiman D."/>
            <person name="Nicol R."/>
            <person name="Nusbaum C."/>
            <person name="Young S."/>
            <person name="Wilkinson J."/>
            <person name="Worley K.C."/>
            <person name="Kovar C.L."/>
            <person name="Muzny D.M."/>
            <person name="Gibbs R.A."/>
            <person name="Cree A."/>
            <person name="Dihn H.H."/>
            <person name="Fowler G."/>
            <person name="Jhangiani S."/>
            <person name="Joshi V."/>
            <person name="Lee S."/>
            <person name="Lewis L.R."/>
            <person name="Nazareth L.V."/>
            <person name="Okwuonu G."/>
            <person name="Santibanez J."/>
            <person name="Warren W.C."/>
            <person name="Mardis E.R."/>
            <person name="Weinstock G.M."/>
            <person name="Wilson R.K."/>
            <person name="Delehaunty K."/>
            <person name="Dooling D."/>
            <person name="Fronik C."/>
            <person name="Fulton L."/>
            <person name="Fulton B."/>
            <person name="Graves T."/>
            <person name="Minx P."/>
            <person name="Sodergren E."/>
            <person name="Birney E."/>
            <person name="Margulies E.H."/>
            <person name="Herrero J."/>
            <person name="Green E.D."/>
            <person name="Haussler D."/>
            <person name="Siepel A."/>
            <person name="Goldman N."/>
            <person name="Pollard K.S."/>
            <person name="Pedersen J.S."/>
            <person name="Lander E.S."/>
            <person name="Kellis M."/>
        </authorList>
    </citation>
    <scope>NUCLEOTIDE SEQUENCE [LARGE SCALE GENOMIC DNA]</scope>
    <source>
        <strain evidence="5 6">Thorbecke inbred</strain>
    </source>
</reference>
<dbReference type="STRING" id="9986.ENSOCUP00000009332"/>
<evidence type="ECO:0000313" key="5">
    <source>
        <dbReference type="Ensembl" id="ENSOCUP00000009332.3"/>
    </source>
</evidence>
<comment type="similarity">
    <text evidence="2">Belongs to the FAM81 family.</text>
</comment>
<dbReference type="GeneTree" id="ENSGT00390000004985"/>
<sequence length="414" mass="47585">MSSDTDANKSVFQTAQEQPQPDEPDGPAPGSAADQEKKVRLSPTKMSTKSSTDLVEYVDKGRAFLPIIASAQSSQLEDRLSSQERTIAFLLEQAFRIKEDISACLQGTHGFQKEESLARKLLESHIQTITSIVKKLSQNIEVLEDQIRIRDQATTGASFAVHDLSVKHIQGVGDLRGRVARCDSSIMKLSGDIHFIRNEFRQTEKAIQDLVSALETLSKNLDVKVMQLLGKIETSSSEQIAHVKMVQGDFRHEMDLVEFKFNSLSSNLYEEISNNQKWTENQFLKYRKDHLCYINDCLKVLQEKQEKSENKMEEKLLQLSSKLENFINTQKQEAEFNKAKHIENKLSKKMTHMEKQIWEELEKMQTEYQSGFKSIHDSLTSLQQIQKTKMDLEKYKVQKDLKKLQRKIVELQEI</sequence>
<dbReference type="InParanoid" id="G1T037"/>
<dbReference type="OrthoDB" id="10014002at2759"/>
<dbReference type="EMBL" id="AAGW02043532">
    <property type="status" value="NOT_ANNOTATED_CDS"/>
    <property type="molecule type" value="Genomic_DNA"/>
</dbReference>
<dbReference type="PaxDb" id="9986-ENSOCUP00000026192"/>
<dbReference type="FunCoup" id="G1T037">
    <property type="interactions" value="1"/>
</dbReference>
<dbReference type="InterPro" id="IPR029619">
    <property type="entry name" value="FAM81"/>
</dbReference>
<dbReference type="EMBL" id="AAGW02043534">
    <property type="status" value="NOT_ANNOTATED_CDS"/>
    <property type="molecule type" value="Genomic_DNA"/>
</dbReference>
<keyword evidence="6" id="KW-1185">Reference proteome</keyword>
<gene>
    <name evidence="5" type="primary">FAM81B</name>
</gene>
<protein>
    <submittedName>
        <fullName evidence="5">Family with sequence similarity 81 member B</fullName>
    </submittedName>
</protein>
<dbReference type="KEGG" id="ocu:100350493"/>
<evidence type="ECO:0000256" key="2">
    <source>
        <dbReference type="ARBA" id="ARBA00046344"/>
    </source>
</evidence>
<dbReference type="PANTHER" id="PTHR22420:SF5">
    <property type="entry name" value="PROTEIN FAM81B"/>
    <property type="match status" value="1"/>
</dbReference>
<evidence type="ECO:0000256" key="4">
    <source>
        <dbReference type="SAM" id="MobiDB-lite"/>
    </source>
</evidence>
<dbReference type="EMBL" id="AAGW02043533">
    <property type="status" value="NOT_ANNOTATED_CDS"/>
    <property type="molecule type" value="Genomic_DNA"/>
</dbReference>
<accession>G1T037</accession>